<evidence type="ECO:0000259" key="5">
    <source>
        <dbReference type="Pfam" id="PF01979"/>
    </source>
</evidence>
<feature type="domain" description="Amidohydrolase-related" evidence="5">
    <location>
        <begin position="50"/>
        <end position="432"/>
    </location>
</feature>
<dbReference type="NCBIfam" id="TIGR02022">
    <property type="entry name" value="hutF"/>
    <property type="match status" value="1"/>
</dbReference>
<sequence>MPEQLWAARAWLPGGWRERVLLEIERDGRWAAITPDAEPPPGAEIAAGPLLPALVDAHSHAFQRAFAGLAETREGETDDFWSWREHMYRVALRITPEQLQAVAAQLYVELLRGGYTQVCEFHYLQHDPDGRPHEDPLRLSWTLADAAAEAGIGLTLLPVLYERAGFSQPALRGEQRRFALDARGVWEAARRIEAAGRPLLNAGLAIHSLRAAAPGSIAGLRELSEDFEGPIHIHVAEQAGEVEECVAATGVRPIAWLYREGLLDPRWQLVHATHATRKEIAAVDASEANVVLCPSTEANLGDGVTDLDGWLSAGVCVALGSDSQVSRDALEELRWLEYGQRLQLRRRNVAAAPATGRPSTAARLLDVAVHAGARAAGEPGWGLVEGARADALVADAQADGLLGVPPPRLLDALVFAGPPRPWRDVMVAGRWVIRDSRHEHAAAIAARFNEAMAALWRD</sequence>
<dbReference type="InterPro" id="IPR051607">
    <property type="entry name" value="Metallo-dep_hydrolases"/>
</dbReference>
<dbReference type="Pfam" id="PF01979">
    <property type="entry name" value="Amidohydro_1"/>
    <property type="match status" value="1"/>
</dbReference>
<dbReference type="InterPro" id="IPR006680">
    <property type="entry name" value="Amidohydro-rel"/>
</dbReference>
<comment type="caution">
    <text evidence="6">The sequence shown here is derived from an EMBL/GenBank/DDBJ whole genome shotgun (WGS) entry which is preliminary data.</text>
</comment>
<keyword evidence="4" id="KW-0862">Zinc</keyword>
<dbReference type="Gene3D" id="3.20.20.140">
    <property type="entry name" value="Metal-dependent hydrolases"/>
    <property type="match status" value="1"/>
</dbReference>
<dbReference type="EC" id="3.5.3.13" evidence="6"/>
<organism evidence="6 7">
    <name type="scientific">Azohydromonas caseinilytica</name>
    <dbReference type="NCBI Taxonomy" id="2728836"/>
    <lineage>
        <taxon>Bacteria</taxon>
        <taxon>Pseudomonadati</taxon>
        <taxon>Pseudomonadota</taxon>
        <taxon>Betaproteobacteria</taxon>
        <taxon>Burkholderiales</taxon>
        <taxon>Sphaerotilaceae</taxon>
        <taxon>Azohydromonas</taxon>
    </lineage>
</organism>
<dbReference type="EMBL" id="JABBFW010000035">
    <property type="protein sequence ID" value="NML18587.1"/>
    <property type="molecule type" value="Genomic_DNA"/>
</dbReference>
<dbReference type="GO" id="GO:0019239">
    <property type="term" value="F:deaminase activity"/>
    <property type="evidence" value="ECO:0007669"/>
    <property type="project" value="TreeGrafter"/>
</dbReference>
<name>A0A848FEE8_9BURK</name>
<dbReference type="InterPro" id="IPR010252">
    <property type="entry name" value="HutF"/>
</dbReference>
<dbReference type="PANTHER" id="PTHR11271:SF48">
    <property type="entry name" value="AMIDOHYDROLASE-RELATED DOMAIN-CONTAINING PROTEIN"/>
    <property type="match status" value="1"/>
</dbReference>
<dbReference type="AlphaFoldDB" id="A0A848FEE8"/>
<evidence type="ECO:0000256" key="2">
    <source>
        <dbReference type="ARBA" id="ARBA00022723"/>
    </source>
</evidence>
<keyword evidence="7" id="KW-1185">Reference proteome</keyword>
<keyword evidence="3 6" id="KW-0378">Hydrolase</keyword>
<evidence type="ECO:0000313" key="6">
    <source>
        <dbReference type="EMBL" id="NML18587.1"/>
    </source>
</evidence>
<dbReference type="SUPFAM" id="SSF51556">
    <property type="entry name" value="Metallo-dependent hydrolases"/>
    <property type="match status" value="1"/>
</dbReference>
<dbReference type="RefSeq" id="WP_169163484.1">
    <property type="nucleotide sequence ID" value="NZ_JABBFW010000035.1"/>
</dbReference>
<dbReference type="InterPro" id="IPR011059">
    <property type="entry name" value="Metal-dep_hydrolase_composite"/>
</dbReference>
<dbReference type="NCBIfam" id="NF006681">
    <property type="entry name" value="PRK09229.1-2"/>
    <property type="match status" value="1"/>
</dbReference>
<proteinExistence type="predicted"/>
<dbReference type="NCBIfam" id="NF006684">
    <property type="entry name" value="PRK09229.1-5"/>
    <property type="match status" value="1"/>
</dbReference>
<dbReference type="PANTHER" id="PTHR11271">
    <property type="entry name" value="GUANINE DEAMINASE"/>
    <property type="match status" value="1"/>
</dbReference>
<dbReference type="Proteomes" id="UP000574067">
    <property type="component" value="Unassembled WGS sequence"/>
</dbReference>
<accession>A0A848FEE8</accession>
<dbReference type="GO" id="GO:0005829">
    <property type="term" value="C:cytosol"/>
    <property type="evidence" value="ECO:0007669"/>
    <property type="project" value="TreeGrafter"/>
</dbReference>
<dbReference type="Gene3D" id="2.30.40.10">
    <property type="entry name" value="Urease, subunit C, domain 1"/>
    <property type="match status" value="1"/>
</dbReference>
<dbReference type="GO" id="GO:0046872">
    <property type="term" value="F:metal ion binding"/>
    <property type="evidence" value="ECO:0007669"/>
    <property type="project" value="UniProtKB-KW"/>
</dbReference>
<keyword evidence="2" id="KW-0479">Metal-binding</keyword>
<gene>
    <name evidence="6" type="ORF">HHL10_26825</name>
</gene>
<evidence type="ECO:0000313" key="7">
    <source>
        <dbReference type="Proteomes" id="UP000574067"/>
    </source>
</evidence>
<reference evidence="6 7" key="1">
    <citation type="submission" date="2020-04" db="EMBL/GenBank/DDBJ databases">
        <title>Azohydromonas sp. isolated from soil.</title>
        <authorList>
            <person name="Dahal R.H."/>
        </authorList>
    </citation>
    <scope>NUCLEOTIDE SEQUENCE [LARGE SCALE GENOMIC DNA]</scope>
    <source>
        <strain evidence="6 7">G-1-1-14</strain>
    </source>
</reference>
<dbReference type="InterPro" id="IPR032466">
    <property type="entry name" value="Metal_Hydrolase"/>
</dbReference>
<evidence type="ECO:0000256" key="4">
    <source>
        <dbReference type="ARBA" id="ARBA00022833"/>
    </source>
</evidence>
<comment type="cofactor">
    <cofactor evidence="1">
        <name>Zn(2+)</name>
        <dbReference type="ChEBI" id="CHEBI:29105"/>
    </cofactor>
</comment>
<evidence type="ECO:0000256" key="1">
    <source>
        <dbReference type="ARBA" id="ARBA00001947"/>
    </source>
</evidence>
<protein>
    <submittedName>
        <fullName evidence="6">Formimidoylglutamate deiminase</fullName>
        <ecNumber evidence="6">3.5.3.13</ecNumber>
    </submittedName>
</protein>
<evidence type="ECO:0000256" key="3">
    <source>
        <dbReference type="ARBA" id="ARBA00022801"/>
    </source>
</evidence>
<dbReference type="GO" id="GO:0050416">
    <property type="term" value="F:formimidoylglutamate deiminase activity"/>
    <property type="evidence" value="ECO:0007669"/>
    <property type="project" value="UniProtKB-EC"/>
</dbReference>
<dbReference type="SUPFAM" id="SSF51338">
    <property type="entry name" value="Composite domain of metallo-dependent hydrolases"/>
    <property type="match status" value="1"/>
</dbReference>